<protein>
    <submittedName>
        <fullName evidence="1">Uncharacterized protein</fullName>
    </submittedName>
</protein>
<dbReference type="RefSeq" id="WP_187974012.1">
    <property type="nucleotide sequence ID" value="NZ_CP046884.1"/>
</dbReference>
<gene>
    <name evidence="1" type="ORF">GP475_08655</name>
</gene>
<name>A0A7H0SQ73_9CORY</name>
<evidence type="ECO:0000313" key="2">
    <source>
        <dbReference type="Proteomes" id="UP000516320"/>
    </source>
</evidence>
<proteinExistence type="predicted"/>
<dbReference type="Proteomes" id="UP000516320">
    <property type="component" value="Chromosome"/>
</dbReference>
<dbReference type="EMBL" id="CP046884">
    <property type="protein sequence ID" value="QNQ90698.1"/>
    <property type="molecule type" value="Genomic_DNA"/>
</dbReference>
<keyword evidence="2" id="KW-1185">Reference proteome</keyword>
<dbReference type="AlphaFoldDB" id="A0A7H0SQ73"/>
<organism evidence="1 2">
    <name type="scientific">Corynebacterium poyangense</name>
    <dbReference type="NCBI Taxonomy" id="2684405"/>
    <lineage>
        <taxon>Bacteria</taxon>
        <taxon>Bacillati</taxon>
        <taxon>Actinomycetota</taxon>
        <taxon>Actinomycetes</taxon>
        <taxon>Mycobacteriales</taxon>
        <taxon>Corynebacteriaceae</taxon>
        <taxon>Corynebacterium</taxon>
    </lineage>
</organism>
<reference evidence="1 2" key="1">
    <citation type="submission" date="2019-12" db="EMBL/GenBank/DDBJ databases">
        <title>Corynebacterium sp. nov., isolated from feces of the Anser Albifrons in China.</title>
        <authorList>
            <person name="Liu Q."/>
        </authorList>
    </citation>
    <scope>NUCLEOTIDE SEQUENCE [LARGE SCALE GENOMIC DNA]</scope>
    <source>
        <strain evidence="1 2">4H37-19</strain>
    </source>
</reference>
<sequence>MFDAYFHKVRQSKTVKALEAYKPDTVEEIQNHRYLLSDKELFARSYAQWVGVKTGEKRINQVIALQKEGDGMWAYIQWDEKDFADNIVPALDELFSKIYP</sequence>
<dbReference type="KEGG" id="cpoy:GP475_08655"/>
<accession>A0A7H0SQ73</accession>
<evidence type="ECO:0000313" key="1">
    <source>
        <dbReference type="EMBL" id="QNQ90698.1"/>
    </source>
</evidence>